<evidence type="ECO:0008006" key="3">
    <source>
        <dbReference type="Google" id="ProtNLM"/>
    </source>
</evidence>
<name>A0A7X4K6F8_9SPHN</name>
<dbReference type="EMBL" id="WVTD01000002">
    <property type="protein sequence ID" value="MYL97119.1"/>
    <property type="molecule type" value="Genomic_DNA"/>
</dbReference>
<evidence type="ECO:0000313" key="2">
    <source>
        <dbReference type="Proteomes" id="UP000465810"/>
    </source>
</evidence>
<sequence length="120" mass="13447">MQTGISEGLLELLRETGLHSSDFIDQILGTSTTEGTYHGVDGKEALRGIMQSLLMLCGSEEAAVDWLFHSVSYQQINGNYPYLALENGDFWSLTVLQDWLQIIVRHRASCPDLIAEIFQK</sequence>
<accession>A0A7X4K6F8</accession>
<evidence type="ECO:0000313" key="1">
    <source>
        <dbReference type="EMBL" id="MYL97119.1"/>
    </source>
</evidence>
<reference evidence="1 2" key="1">
    <citation type="submission" date="2019-12" db="EMBL/GenBank/DDBJ databases">
        <authorList>
            <person name="Feng G."/>
            <person name="Zhu H."/>
        </authorList>
    </citation>
    <scope>NUCLEOTIDE SEQUENCE [LARGE SCALE GENOMIC DNA]</scope>
    <source>
        <strain evidence="1 2">FGD1</strain>
    </source>
</reference>
<proteinExistence type="predicted"/>
<gene>
    <name evidence="1" type="ORF">GR702_04955</name>
</gene>
<organism evidence="1 2">
    <name type="scientific">Novosphingobium silvae</name>
    <dbReference type="NCBI Taxonomy" id="2692619"/>
    <lineage>
        <taxon>Bacteria</taxon>
        <taxon>Pseudomonadati</taxon>
        <taxon>Pseudomonadota</taxon>
        <taxon>Alphaproteobacteria</taxon>
        <taxon>Sphingomonadales</taxon>
        <taxon>Sphingomonadaceae</taxon>
        <taxon>Novosphingobium</taxon>
    </lineage>
</organism>
<comment type="caution">
    <text evidence="1">The sequence shown here is derived from an EMBL/GenBank/DDBJ whole genome shotgun (WGS) entry which is preliminary data.</text>
</comment>
<keyword evidence="2" id="KW-1185">Reference proteome</keyword>
<protein>
    <recommendedName>
        <fullName evidence="3">Antitoxin Xre/MbcA/ParS-like toxin-binding domain-containing protein</fullName>
    </recommendedName>
</protein>
<dbReference type="Proteomes" id="UP000465810">
    <property type="component" value="Unassembled WGS sequence"/>
</dbReference>
<dbReference type="RefSeq" id="WP_160984844.1">
    <property type="nucleotide sequence ID" value="NZ_WVTD01000002.1"/>
</dbReference>
<dbReference type="AlphaFoldDB" id="A0A7X4K6F8"/>